<comment type="catalytic activity">
    <reaction evidence="4">
        <text>a ribonucleoside 5'-triphosphate + H2O = a ribonucleoside 5'-phosphate + diphosphate + H(+)</text>
        <dbReference type="Rhea" id="RHEA:23996"/>
        <dbReference type="ChEBI" id="CHEBI:15377"/>
        <dbReference type="ChEBI" id="CHEBI:15378"/>
        <dbReference type="ChEBI" id="CHEBI:33019"/>
        <dbReference type="ChEBI" id="CHEBI:58043"/>
        <dbReference type="ChEBI" id="CHEBI:61557"/>
        <dbReference type="EC" id="3.6.1.9"/>
    </reaction>
</comment>
<dbReference type="EC" id="3.6.1.9" evidence="4"/>
<dbReference type="AlphaFoldDB" id="A0A086Y0W9"/>
<accession>A0A086Y0W9</accession>
<dbReference type="InterPro" id="IPR003697">
    <property type="entry name" value="Maf-like"/>
</dbReference>
<evidence type="ECO:0000256" key="4">
    <source>
        <dbReference type="HAMAP-Rule" id="MF_00528"/>
    </source>
</evidence>
<dbReference type="PIRSF" id="PIRSF006305">
    <property type="entry name" value="Maf"/>
    <property type="match status" value="1"/>
</dbReference>
<dbReference type="NCBIfam" id="TIGR00172">
    <property type="entry name" value="maf"/>
    <property type="match status" value="1"/>
</dbReference>
<protein>
    <recommendedName>
        <fullName evidence="4">Nucleoside triphosphate pyrophosphatase</fullName>
        <ecNumber evidence="4">3.6.1.9</ecNumber>
    </recommendedName>
    <alternativeName>
        <fullName evidence="4">Nucleotide pyrophosphatase</fullName>
        <shortName evidence="4">Nucleotide PPase</shortName>
    </alternativeName>
</protein>
<dbReference type="PANTHER" id="PTHR43213:SF5">
    <property type="entry name" value="BIFUNCTIONAL DTTP_UTP PYROPHOSPHATASE_METHYLTRANSFERASE PROTEIN-RELATED"/>
    <property type="match status" value="1"/>
</dbReference>
<comment type="function">
    <text evidence="4">Nucleoside triphosphate pyrophosphatase. May have a dual role in cell division arrest and in preventing the incorporation of modified nucleotides into cellular nucleic acids.</text>
</comment>
<keyword evidence="6" id="KW-1185">Reference proteome</keyword>
<sequence length="197" mass="21974">MPLVLASVSEIRATLLRNAGVAFETVPARIDEETIRAALEAEGAKPRDVADALAEFKARKIAEKRPDALVIGCDQVLECEGRIYGKPETRDAAKAQLLELRGRRHRLLSAAVVYEAAAPVWRQIGEVRLTMRTFSDDWLDGYVARNWESIRHAVGAYKLEEEGVRLFSRIEGDYFSVLGLPLVELLNYLAARKVIPS</sequence>
<evidence type="ECO:0000256" key="3">
    <source>
        <dbReference type="ARBA" id="ARBA00023080"/>
    </source>
</evidence>
<dbReference type="SUPFAM" id="SSF52972">
    <property type="entry name" value="ITPase-like"/>
    <property type="match status" value="1"/>
</dbReference>
<dbReference type="RefSeq" id="WP_035712674.1">
    <property type="nucleotide sequence ID" value="NZ_CAMIFG010000004.1"/>
</dbReference>
<keyword evidence="4" id="KW-0963">Cytoplasm</keyword>
<dbReference type="PANTHER" id="PTHR43213">
    <property type="entry name" value="BIFUNCTIONAL DTTP/UTP PYROPHOSPHATASE/METHYLTRANSFERASE PROTEIN-RELATED"/>
    <property type="match status" value="1"/>
</dbReference>
<comment type="catalytic activity">
    <reaction evidence="4">
        <text>a 2'-deoxyribonucleoside 5'-triphosphate + H2O = a 2'-deoxyribonucleoside 5'-phosphate + diphosphate + H(+)</text>
        <dbReference type="Rhea" id="RHEA:44644"/>
        <dbReference type="ChEBI" id="CHEBI:15377"/>
        <dbReference type="ChEBI" id="CHEBI:15378"/>
        <dbReference type="ChEBI" id="CHEBI:33019"/>
        <dbReference type="ChEBI" id="CHEBI:61560"/>
        <dbReference type="ChEBI" id="CHEBI:65317"/>
        <dbReference type="EC" id="3.6.1.9"/>
    </reaction>
</comment>
<proteinExistence type="inferred from homology"/>
<evidence type="ECO:0000313" key="5">
    <source>
        <dbReference type="EMBL" id="KFI27919.1"/>
    </source>
</evidence>
<dbReference type="STRING" id="195105.CN97_19960"/>
<comment type="subcellular location">
    <subcellularLocation>
        <location evidence="4">Cytoplasm</location>
    </subcellularLocation>
</comment>
<dbReference type="CDD" id="cd00555">
    <property type="entry name" value="Maf"/>
    <property type="match status" value="1"/>
</dbReference>
<dbReference type="OrthoDB" id="9813962at2"/>
<dbReference type="GO" id="GO:0009117">
    <property type="term" value="P:nucleotide metabolic process"/>
    <property type="evidence" value="ECO:0007669"/>
    <property type="project" value="UniProtKB-KW"/>
</dbReference>
<evidence type="ECO:0000256" key="2">
    <source>
        <dbReference type="ARBA" id="ARBA00022801"/>
    </source>
</evidence>
<dbReference type="GO" id="GO:0047429">
    <property type="term" value="F:nucleoside triphosphate diphosphatase activity"/>
    <property type="evidence" value="ECO:0007669"/>
    <property type="project" value="UniProtKB-EC"/>
</dbReference>
<dbReference type="Gene3D" id="3.90.950.10">
    <property type="match status" value="1"/>
</dbReference>
<evidence type="ECO:0000256" key="1">
    <source>
        <dbReference type="ARBA" id="ARBA00001968"/>
    </source>
</evidence>
<comment type="similarity">
    <text evidence="4">Belongs to the Maf family.</text>
</comment>
<dbReference type="InterPro" id="IPR029001">
    <property type="entry name" value="ITPase-like_fam"/>
</dbReference>
<dbReference type="Pfam" id="PF02545">
    <property type="entry name" value="Maf"/>
    <property type="match status" value="1"/>
</dbReference>
<dbReference type="eggNOG" id="COG0424">
    <property type="taxonomic scope" value="Bacteria"/>
</dbReference>
<keyword evidence="2 4" id="KW-0378">Hydrolase</keyword>
<dbReference type="EMBL" id="JGYG01000009">
    <property type="protein sequence ID" value="KFI27919.1"/>
    <property type="molecule type" value="Genomic_DNA"/>
</dbReference>
<name>A0A086Y0W9_9RHOB</name>
<gene>
    <name evidence="5" type="ORF">CN97_19960</name>
</gene>
<feature type="active site" description="Proton acceptor" evidence="4">
    <location>
        <position position="74"/>
    </location>
</feature>
<dbReference type="HAMAP" id="MF_00528">
    <property type="entry name" value="Maf"/>
    <property type="match status" value="1"/>
</dbReference>
<dbReference type="Proteomes" id="UP000028826">
    <property type="component" value="Unassembled WGS sequence"/>
</dbReference>
<reference evidence="5 6" key="1">
    <citation type="submission" date="2014-03" db="EMBL/GenBank/DDBJ databases">
        <title>Genome of Haematobacter massiliensis CCUG 47968.</title>
        <authorList>
            <person name="Wang D."/>
            <person name="Wang G."/>
        </authorList>
    </citation>
    <scope>NUCLEOTIDE SEQUENCE [LARGE SCALE GENOMIC DNA]</scope>
    <source>
        <strain evidence="5 6">CCUG 47968</strain>
    </source>
</reference>
<comment type="caution">
    <text evidence="5">The sequence shown here is derived from an EMBL/GenBank/DDBJ whole genome shotgun (WGS) entry which is preliminary data.</text>
</comment>
<dbReference type="GO" id="GO:0005737">
    <property type="term" value="C:cytoplasm"/>
    <property type="evidence" value="ECO:0007669"/>
    <property type="project" value="UniProtKB-SubCell"/>
</dbReference>
<organism evidence="5 6">
    <name type="scientific">Haematobacter massiliensis</name>
    <dbReference type="NCBI Taxonomy" id="195105"/>
    <lineage>
        <taxon>Bacteria</taxon>
        <taxon>Pseudomonadati</taxon>
        <taxon>Pseudomonadota</taxon>
        <taxon>Alphaproteobacteria</taxon>
        <taxon>Rhodobacterales</taxon>
        <taxon>Paracoccaceae</taxon>
        <taxon>Haematobacter</taxon>
    </lineage>
</organism>
<comment type="caution">
    <text evidence="4">Lacks conserved residue(s) required for the propagation of feature annotation.</text>
</comment>
<keyword evidence="3 4" id="KW-0546">Nucleotide metabolism</keyword>
<evidence type="ECO:0000313" key="6">
    <source>
        <dbReference type="Proteomes" id="UP000028826"/>
    </source>
</evidence>
<comment type="cofactor">
    <cofactor evidence="1 4">
        <name>a divalent metal cation</name>
        <dbReference type="ChEBI" id="CHEBI:60240"/>
    </cofactor>
</comment>